<feature type="compositionally biased region" description="Basic and acidic residues" evidence="1">
    <location>
        <begin position="1"/>
        <end position="19"/>
    </location>
</feature>
<feature type="region of interest" description="Disordered" evidence="1">
    <location>
        <begin position="1"/>
        <end position="41"/>
    </location>
</feature>
<name>A0A4S4MEI9_9AGAM</name>
<keyword evidence="3" id="KW-1185">Reference proteome</keyword>
<accession>A0A4S4MEI9</accession>
<feature type="compositionally biased region" description="Basic and acidic residues" evidence="1">
    <location>
        <begin position="29"/>
        <end position="41"/>
    </location>
</feature>
<sequence>MALEELATREAEDKHRAKADLALGLAAPRPDRERSDWKDSAAHSRSVLEATVYTPPSRNLTFLYHPECMPSHSLAQSGPHVQVIHTPPPACSSSYSSSNLSILASTYTQRISNLTSKPTNMPALCVLLSMMRSNSCQANSPNISELVNGFDVPGVLTKQVPNCAWGQVVNFSVPTLSGPIRPQCTTSSRSVHSTWTYLTSRSAILSFLRGLCTYAPSHIAMPASPVTMSSIGFVLPAAQLARSARYRMIATRLQRRLHQHHARTRITVTSTPKSLIHTIKEDRREMYEYYDDYVAATTKGDIDAQPESLDTLLEKGGSFTRSWNPTSVPVV</sequence>
<dbReference type="AlphaFoldDB" id="A0A4S4MEI9"/>
<reference evidence="2 3" key="1">
    <citation type="submission" date="2019-02" db="EMBL/GenBank/DDBJ databases">
        <title>Genome sequencing of the rare red list fungi Bondarzewia mesenterica.</title>
        <authorList>
            <person name="Buettner E."/>
            <person name="Kellner H."/>
        </authorList>
    </citation>
    <scope>NUCLEOTIDE SEQUENCE [LARGE SCALE GENOMIC DNA]</scope>
    <source>
        <strain evidence="2 3">DSM 108281</strain>
    </source>
</reference>
<dbReference type="Proteomes" id="UP000310158">
    <property type="component" value="Unassembled WGS sequence"/>
</dbReference>
<evidence type="ECO:0000313" key="2">
    <source>
        <dbReference type="EMBL" id="THH21530.1"/>
    </source>
</evidence>
<proteinExistence type="predicted"/>
<organism evidence="2 3">
    <name type="scientific">Bondarzewia mesenterica</name>
    <dbReference type="NCBI Taxonomy" id="1095465"/>
    <lineage>
        <taxon>Eukaryota</taxon>
        <taxon>Fungi</taxon>
        <taxon>Dikarya</taxon>
        <taxon>Basidiomycota</taxon>
        <taxon>Agaricomycotina</taxon>
        <taxon>Agaricomycetes</taxon>
        <taxon>Russulales</taxon>
        <taxon>Bondarzewiaceae</taxon>
        <taxon>Bondarzewia</taxon>
    </lineage>
</organism>
<protein>
    <submittedName>
        <fullName evidence="2">Uncharacterized protein</fullName>
    </submittedName>
</protein>
<evidence type="ECO:0000256" key="1">
    <source>
        <dbReference type="SAM" id="MobiDB-lite"/>
    </source>
</evidence>
<gene>
    <name evidence="2" type="ORF">EW146_g5</name>
</gene>
<evidence type="ECO:0000313" key="3">
    <source>
        <dbReference type="Proteomes" id="UP000310158"/>
    </source>
</evidence>
<comment type="caution">
    <text evidence="2">The sequence shown here is derived from an EMBL/GenBank/DDBJ whole genome shotgun (WGS) entry which is preliminary data.</text>
</comment>
<dbReference type="EMBL" id="SGPL01000001">
    <property type="protein sequence ID" value="THH21530.1"/>
    <property type="molecule type" value="Genomic_DNA"/>
</dbReference>